<dbReference type="OrthoDB" id="9797882at2"/>
<keyword evidence="5" id="KW-1185">Reference proteome</keyword>
<protein>
    <submittedName>
        <fullName evidence="4">ABC transporter binding protein</fullName>
    </submittedName>
</protein>
<dbReference type="RefSeq" id="WP_057872191.1">
    <property type="nucleotide sequence ID" value="NZ_AZGB01000018.1"/>
</dbReference>
<sequence>MNKRVYFSHDGGVDDLVSLFLLLQMNVNLLGVSVVDADSYVAPATEASRKIVDRFGHDKNLTISVSTARGVHPFPKEWRLTTFQQNALPILNESGTIRTPIATQPAHLDLLQHLQTAAEPVTLLFTGPLTDLARVLEMEPQISAKIEKLIWMGGTFLENGNVAEPDSDGTQEWNAFWDPAAVATVFASPIKIDLVSLESTNNVPLTAAIRQHWATYRRFSGFDFLGNSYALVPELRQFATNSTYYLWDVLTTCYFYQPDLVKTKKVLCKVNTTAPSDGRLYQDANGREVTLAYDVNSTKFFKLLDYLAAKAE</sequence>
<dbReference type="EMBL" id="AZGB01000018">
    <property type="protein sequence ID" value="KRM05759.1"/>
    <property type="molecule type" value="Genomic_DNA"/>
</dbReference>
<dbReference type="InterPro" id="IPR001910">
    <property type="entry name" value="Inosine/uridine_hydrolase_dom"/>
</dbReference>
<proteinExistence type="predicted"/>
<dbReference type="GeneID" id="98319473"/>
<dbReference type="Gene3D" id="3.90.245.10">
    <property type="entry name" value="Ribonucleoside hydrolase-like"/>
    <property type="match status" value="1"/>
</dbReference>
<comment type="caution">
    <text evidence="4">The sequence shown here is derived from an EMBL/GenBank/DDBJ whole genome shotgun (WGS) entry which is preliminary data.</text>
</comment>
<organism evidence="4 5">
    <name type="scientific">Liquorilactobacillus ghanensis DSM 18630</name>
    <dbReference type="NCBI Taxonomy" id="1423750"/>
    <lineage>
        <taxon>Bacteria</taxon>
        <taxon>Bacillati</taxon>
        <taxon>Bacillota</taxon>
        <taxon>Bacilli</taxon>
        <taxon>Lactobacillales</taxon>
        <taxon>Lactobacillaceae</taxon>
        <taxon>Liquorilactobacillus</taxon>
    </lineage>
</organism>
<evidence type="ECO:0000259" key="3">
    <source>
        <dbReference type="Pfam" id="PF01156"/>
    </source>
</evidence>
<evidence type="ECO:0000313" key="5">
    <source>
        <dbReference type="Proteomes" id="UP000051451"/>
    </source>
</evidence>
<dbReference type="GO" id="GO:0006152">
    <property type="term" value="P:purine nucleoside catabolic process"/>
    <property type="evidence" value="ECO:0007669"/>
    <property type="project" value="TreeGrafter"/>
</dbReference>
<keyword evidence="1" id="KW-0378">Hydrolase</keyword>
<dbReference type="PATRIC" id="fig|1423750.3.peg.1506"/>
<dbReference type="InterPro" id="IPR023186">
    <property type="entry name" value="IUNH"/>
</dbReference>
<gene>
    <name evidence="4" type="ORF">FC89_GL001468</name>
</gene>
<dbReference type="InterPro" id="IPR036452">
    <property type="entry name" value="Ribo_hydro-like"/>
</dbReference>
<dbReference type="Pfam" id="PF01156">
    <property type="entry name" value="IU_nuc_hydro"/>
    <property type="match status" value="1"/>
</dbReference>
<reference evidence="4 5" key="1">
    <citation type="journal article" date="2015" name="Genome Announc.">
        <title>Expanding the biotechnology potential of lactobacilli through comparative genomics of 213 strains and associated genera.</title>
        <authorList>
            <person name="Sun Z."/>
            <person name="Harris H.M."/>
            <person name="McCann A."/>
            <person name="Guo C."/>
            <person name="Argimon S."/>
            <person name="Zhang W."/>
            <person name="Yang X."/>
            <person name="Jeffery I.B."/>
            <person name="Cooney J.C."/>
            <person name="Kagawa T.F."/>
            <person name="Liu W."/>
            <person name="Song Y."/>
            <person name="Salvetti E."/>
            <person name="Wrobel A."/>
            <person name="Rasinkangas P."/>
            <person name="Parkhill J."/>
            <person name="Rea M.C."/>
            <person name="O'Sullivan O."/>
            <person name="Ritari J."/>
            <person name="Douillard F.P."/>
            <person name="Paul Ross R."/>
            <person name="Yang R."/>
            <person name="Briner A.E."/>
            <person name="Felis G.E."/>
            <person name="de Vos W.M."/>
            <person name="Barrangou R."/>
            <person name="Klaenhammer T.R."/>
            <person name="Caufield P.W."/>
            <person name="Cui Y."/>
            <person name="Zhang H."/>
            <person name="O'Toole P.W."/>
        </authorList>
    </citation>
    <scope>NUCLEOTIDE SEQUENCE [LARGE SCALE GENOMIC DNA]</scope>
    <source>
        <strain evidence="4 5">DSM 18630</strain>
    </source>
</reference>
<dbReference type="SUPFAM" id="SSF53590">
    <property type="entry name" value="Nucleoside hydrolase"/>
    <property type="match status" value="1"/>
</dbReference>
<dbReference type="AlphaFoldDB" id="A0A0R1VKD2"/>
<feature type="domain" description="Inosine/uridine-preferring nucleoside hydrolase" evidence="3">
    <location>
        <begin position="5"/>
        <end position="302"/>
    </location>
</feature>
<dbReference type="GO" id="GO:0008477">
    <property type="term" value="F:purine nucleosidase activity"/>
    <property type="evidence" value="ECO:0007669"/>
    <property type="project" value="TreeGrafter"/>
</dbReference>
<evidence type="ECO:0000256" key="1">
    <source>
        <dbReference type="ARBA" id="ARBA00022801"/>
    </source>
</evidence>
<keyword evidence="2" id="KW-0326">Glycosidase</keyword>
<dbReference type="PANTHER" id="PTHR12304">
    <property type="entry name" value="INOSINE-URIDINE PREFERRING NUCLEOSIDE HYDROLASE"/>
    <property type="match status" value="1"/>
</dbReference>
<evidence type="ECO:0000313" key="4">
    <source>
        <dbReference type="EMBL" id="KRM05759.1"/>
    </source>
</evidence>
<evidence type="ECO:0000256" key="2">
    <source>
        <dbReference type="ARBA" id="ARBA00023295"/>
    </source>
</evidence>
<dbReference type="PANTHER" id="PTHR12304:SF46">
    <property type="entry name" value="INOSINE-ADENOSINE-GUANOSINE-NUCLEOSIDE HYDROLASE"/>
    <property type="match status" value="1"/>
</dbReference>
<dbReference type="STRING" id="1423750.FC89_GL001468"/>
<dbReference type="Proteomes" id="UP000051451">
    <property type="component" value="Unassembled WGS sequence"/>
</dbReference>
<dbReference type="CDD" id="cd02647">
    <property type="entry name" value="nuc_hydro_TvIAG"/>
    <property type="match status" value="1"/>
</dbReference>
<dbReference type="GO" id="GO:0005829">
    <property type="term" value="C:cytosol"/>
    <property type="evidence" value="ECO:0007669"/>
    <property type="project" value="TreeGrafter"/>
</dbReference>
<accession>A0A0R1VKD2</accession>
<name>A0A0R1VKD2_9LACO</name>